<feature type="domain" description="Histidine kinase" evidence="15">
    <location>
        <begin position="138"/>
        <end position="357"/>
    </location>
</feature>
<dbReference type="PROSITE" id="PS50885">
    <property type="entry name" value="HAMP"/>
    <property type="match status" value="1"/>
</dbReference>
<comment type="catalytic activity">
    <reaction evidence="1">
        <text>ATP + protein L-histidine = ADP + protein N-phospho-L-histidine.</text>
        <dbReference type="EC" id="2.7.13.3"/>
    </reaction>
</comment>
<evidence type="ECO:0000256" key="10">
    <source>
        <dbReference type="ARBA" id="ARBA00022840"/>
    </source>
</evidence>
<evidence type="ECO:0000256" key="3">
    <source>
        <dbReference type="ARBA" id="ARBA00012438"/>
    </source>
</evidence>
<dbReference type="PRINTS" id="PR00344">
    <property type="entry name" value="BCTRLSENSOR"/>
</dbReference>
<keyword evidence="19" id="KW-1185">Reference proteome</keyword>
<keyword evidence="5" id="KW-0597">Phosphoprotein</keyword>
<feature type="domain" description="HAMP" evidence="17">
    <location>
        <begin position="71"/>
        <end position="123"/>
    </location>
</feature>
<protein>
    <recommendedName>
        <fullName evidence="3">histidine kinase</fullName>
        <ecNumber evidence="3">2.7.13.3</ecNumber>
    </recommendedName>
</protein>
<dbReference type="CDD" id="cd00082">
    <property type="entry name" value="HisKA"/>
    <property type="match status" value="1"/>
</dbReference>
<dbReference type="Gene3D" id="1.10.287.130">
    <property type="match status" value="1"/>
</dbReference>
<dbReference type="PANTHER" id="PTHR45528:SF8">
    <property type="entry name" value="HISTIDINE KINASE"/>
    <property type="match status" value="1"/>
</dbReference>
<dbReference type="CDD" id="cd00075">
    <property type="entry name" value="HATPase"/>
    <property type="match status" value="1"/>
</dbReference>
<evidence type="ECO:0000256" key="6">
    <source>
        <dbReference type="ARBA" id="ARBA00022679"/>
    </source>
</evidence>
<dbReference type="Pfam" id="PF00672">
    <property type="entry name" value="HAMP"/>
    <property type="match status" value="1"/>
</dbReference>
<evidence type="ECO:0000259" key="16">
    <source>
        <dbReference type="PROSITE" id="PS50209"/>
    </source>
</evidence>
<dbReference type="InterPro" id="IPR001315">
    <property type="entry name" value="CARD"/>
</dbReference>
<evidence type="ECO:0000256" key="14">
    <source>
        <dbReference type="SAM" id="Phobius"/>
    </source>
</evidence>
<dbReference type="InterPro" id="IPR036890">
    <property type="entry name" value="HATPase_C_sf"/>
</dbReference>
<keyword evidence="13 14" id="KW-0472">Membrane</keyword>
<dbReference type="InterPro" id="IPR003594">
    <property type="entry name" value="HATPase_dom"/>
</dbReference>
<dbReference type="Gene3D" id="6.10.340.10">
    <property type="match status" value="1"/>
</dbReference>
<evidence type="ECO:0000256" key="12">
    <source>
        <dbReference type="ARBA" id="ARBA00023012"/>
    </source>
</evidence>
<dbReference type="EC" id="2.7.13.3" evidence="3"/>
<gene>
    <name evidence="18" type="ORF">L1F29_14090</name>
</gene>
<evidence type="ECO:0000256" key="11">
    <source>
        <dbReference type="ARBA" id="ARBA00022989"/>
    </source>
</evidence>
<dbReference type="SMART" id="SM00388">
    <property type="entry name" value="HisKA"/>
    <property type="match status" value="1"/>
</dbReference>
<dbReference type="PANTHER" id="PTHR45528">
    <property type="entry name" value="SENSOR HISTIDINE KINASE CPXA"/>
    <property type="match status" value="1"/>
</dbReference>
<dbReference type="PROSITE" id="PS50109">
    <property type="entry name" value="HIS_KIN"/>
    <property type="match status" value="1"/>
</dbReference>
<dbReference type="InterPro" id="IPR003661">
    <property type="entry name" value="HisK_dim/P_dom"/>
</dbReference>
<reference evidence="18" key="1">
    <citation type="submission" date="2022-01" db="EMBL/GenBank/DDBJ databases">
        <title>Paenibacillus spongiae sp. nov., isolated from marine sponge.</title>
        <authorList>
            <person name="Li Z."/>
            <person name="Zhang M."/>
        </authorList>
    </citation>
    <scope>NUCLEOTIDE SEQUENCE</scope>
    <source>
        <strain evidence="18">PHS-Z3</strain>
    </source>
</reference>
<evidence type="ECO:0000256" key="8">
    <source>
        <dbReference type="ARBA" id="ARBA00022741"/>
    </source>
</evidence>
<keyword evidence="6" id="KW-0808">Transferase</keyword>
<dbReference type="GO" id="GO:0016301">
    <property type="term" value="F:kinase activity"/>
    <property type="evidence" value="ECO:0007669"/>
    <property type="project" value="UniProtKB-KW"/>
</dbReference>
<dbReference type="InterPro" id="IPR036097">
    <property type="entry name" value="HisK_dim/P_sf"/>
</dbReference>
<dbReference type="Pfam" id="PF00512">
    <property type="entry name" value="HisKA"/>
    <property type="match status" value="1"/>
</dbReference>
<dbReference type="Pfam" id="PF02518">
    <property type="entry name" value="HATPase_c"/>
    <property type="match status" value="1"/>
</dbReference>
<dbReference type="InterPro" id="IPR004358">
    <property type="entry name" value="Sig_transdc_His_kin-like_C"/>
</dbReference>
<comment type="subcellular location">
    <subcellularLocation>
        <location evidence="2">Cell membrane</location>
        <topology evidence="2">Multi-pass membrane protein</topology>
    </subcellularLocation>
</comment>
<evidence type="ECO:0000256" key="2">
    <source>
        <dbReference type="ARBA" id="ARBA00004651"/>
    </source>
</evidence>
<keyword evidence="11 14" id="KW-1133">Transmembrane helix</keyword>
<evidence type="ECO:0000313" key="18">
    <source>
        <dbReference type="EMBL" id="UVI32887.1"/>
    </source>
</evidence>
<keyword evidence="7 14" id="KW-0812">Transmembrane</keyword>
<dbReference type="InterPro" id="IPR005467">
    <property type="entry name" value="His_kinase_dom"/>
</dbReference>
<dbReference type="RefSeq" id="WP_258388938.1">
    <property type="nucleotide sequence ID" value="NZ_CP091430.1"/>
</dbReference>
<dbReference type="Proteomes" id="UP001057877">
    <property type="component" value="Chromosome"/>
</dbReference>
<evidence type="ECO:0000259" key="17">
    <source>
        <dbReference type="PROSITE" id="PS50885"/>
    </source>
</evidence>
<evidence type="ECO:0000256" key="4">
    <source>
        <dbReference type="ARBA" id="ARBA00022475"/>
    </source>
</evidence>
<dbReference type="Gene3D" id="3.30.565.10">
    <property type="entry name" value="Histidine kinase-like ATPase, C-terminal domain"/>
    <property type="match status" value="1"/>
</dbReference>
<accession>A0ABY5SFW4</accession>
<evidence type="ECO:0000256" key="9">
    <source>
        <dbReference type="ARBA" id="ARBA00022777"/>
    </source>
</evidence>
<dbReference type="SUPFAM" id="SSF47384">
    <property type="entry name" value="Homodimeric domain of signal transducing histidine kinase"/>
    <property type="match status" value="1"/>
</dbReference>
<keyword evidence="9 18" id="KW-0418">Kinase</keyword>
<feature type="transmembrane region" description="Helical" evidence="14">
    <location>
        <begin position="49"/>
        <end position="69"/>
    </location>
</feature>
<dbReference type="PROSITE" id="PS50209">
    <property type="entry name" value="CARD"/>
    <property type="match status" value="1"/>
</dbReference>
<dbReference type="InterPro" id="IPR050398">
    <property type="entry name" value="HssS/ArlS-like"/>
</dbReference>
<evidence type="ECO:0000256" key="1">
    <source>
        <dbReference type="ARBA" id="ARBA00000085"/>
    </source>
</evidence>
<dbReference type="InterPro" id="IPR003660">
    <property type="entry name" value="HAMP_dom"/>
</dbReference>
<feature type="transmembrane region" description="Helical" evidence="14">
    <location>
        <begin position="20"/>
        <end position="37"/>
    </location>
</feature>
<evidence type="ECO:0000256" key="5">
    <source>
        <dbReference type="ARBA" id="ARBA00022553"/>
    </source>
</evidence>
<dbReference type="EMBL" id="CP091430">
    <property type="protein sequence ID" value="UVI32887.1"/>
    <property type="molecule type" value="Genomic_DNA"/>
</dbReference>
<evidence type="ECO:0000256" key="7">
    <source>
        <dbReference type="ARBA" id="ARBA00022692"/>
    </source>
</evidence>
<dbReference type="CDD" id="cd06225">
    <property type="entry name" value="HAMP"/>
    <property type="match status" value="1"/>
</dbReference>
<keyword evidence="8" id="KW-0547">Nucleotide-binding</keyword>
<dbReference type="SMART" id="SM00387">
    <property type="entry name" value="HATPase_c"/>
    <property type="match status" value="1"/>
</dbReference>
<name>A0ABY5SFW4_9BACL</name>
<evidence type="ECO:0000256" key="13">
    <source>
        <dbReference type="ARBA" id="ARBA00023136"/>
    </source>
</evidence>
<sequence length="374" mass="42843">MRNRIWNFLIGRRSIRIQMLWAYVLSLIFTLISSYLLNLVLDAYLTDFLYSLASTALFFFLFIFFFYIWTRRIMSYFRTITAGLKSIAGGNLSYRIPLARQDELGNVAQNVNHMAGQLNQQLEKERLLEKSKMELITYVSHDLRTPLTSIMGYLDLLKSPALLTEKEQERFIGNAYNKTQQLKKLIDDLFEYTRLTNGDALLVFQEIDFTSLLEQIISEFEPVAKEQHIAILSDIKPVPVMLRLDSEKMVRAIDNLLTNAMKFSARPGQIHVRLSMVKQRAILSVENFGNPITSEQEQQLFERFYKMEPSRNDANWPSGSGLGLPIAKNIVELHGGQIWLEHANGHYKFSIGMDAATNSKGNLPALPSHPATLP</sequence>
<organism evidence="18 19">
    <name type="scientific">Paenibacillus spongiae</name>
    <dbReference type="NCBI Taxonomy" id="2909671"/>
    <lineage>
        <taxon>Bacteria</taxon>
        <taxon>Bacillati</taxon>
        <taxon>Bacillota</taxon>
        <taxon>Bacilli</taxon>
        <taxon>Bacillales</taxon>
        <taxon>Paenibacillaceae</taxon>
        <taxon>Paenibacillus</taxon>
    </lineage>
</organism>
<dbReference type="SUPFAM" id="SSF55874">
    <property type="entry name" value="ATPase domain of HSP90 chaperone/DNA topoisomerase II/histidine kinase"/>
    <property type="match status" value="1"/>
</dbReference>
<keyword evidence="4" id="KW-1003">Cell membrane</keyword>
<proteinExistence type="predicted"/>
<keyword evidence="10" id="KW-0067">ATP-binding</keyword>
<feature type="domain" description="CARD" evidence="16">
    <location>
        <begin position="120"/>
        <end position="191"/>
    </location>
</feature>
<dbReference type="SMART" id="SM00304">
    <property type="entry name" value="HAMP"/>
    <property type="match status" value="1"/>
</dbReference>
<evidence type="ECO:0000313" key="19">
    <source>
        <dbReference type="Proteomes" id="UP001057877"/>
    </source>
</evidence>
<evidence type="ECO:0000259" key="15">
    <source>
        <dbReference type="PROSITE" id="PS50109"/>
    </source>
</evidence>
<dbReference type="SUPFAM" id="SSF158472">
    <property type="entry name" value="HAMP domain-like"/>
    <property type="match status" value="1"/>
</dbReference>
<keyword evidence="12" id="KW-0902">Two-component regulatory system</keyword>